<dbReference type="HOGENOM" id="CLU_141656_2_0_6"/>
<dbReference type="InterPro" id="IPR032720">
    <property type="entry name" value="Cys_rich_CWC"/>
</dbReference>
<sequence length="83" mass="8795">MSAEMTAEVTKFSPKESLTQTADTCPLCQQANLCAATTNTPIAACWCQSQTFPPKAVLATSQQAKLTAPACICQSCLVVLKQQ</sequence>
<dbReference type="Proteomes" id="UP000001982">
    <property type="component" value="Chromosome"/>
</dbReference>
<reference evidence="1 2" key="1">
    <citation type="submission" date="2006-03" db="EMBL/GenBank/DDBJ databases">
        <title>Complete sequence of Shewanella denitrificans OS217.</title>
        <authorList>
            <consortium name="US DOE Joint Genome Institute"/>
            <person name="Copeland A."/>
            <person name="Lucas S."/>
            <person name="Lapidus A."/>
            <person name="Barry K."/>
            <person name="Detter J.C."/>
            <person name="Glavina del Rio T."/>
            <person name="Hammon N."/>
            <person name="Israni S."/>
            <person name="Dalin E."/>
            <person name="Tice H."/>
            <person name="Pitluck S."/>
            <person name="Brettin T."/>
            <person name="Bruce D."/>
            <person name="Han C."/>
            <person name="Tapia R."/>
            <person name="Gilna P."/>
            <person name="Kiss H."/>
            <person name="Schmutz J."/>
            <person name="Larimer F."/>
            <person name="Land M."/>
            <person name="Hauser L."/>
            <person name="Kyrpides N."/>
            <person name="Lykidis A."/>
            <person name="Richardson P."/>
        </authorList>
    </citation>
    <scope>NUCLEOTIDE SEQUENCE [LARGE SCALE GENOMIC DNA]</scope>
    <source>
        <strain evidence="2">OS217 / ATCC BAA-1090 / DSM 15013</strain>
    </source>
</reference>
<dbReference type="Pfam" id="PF14375">
    <property type="entry name" value="Cys_rich_CWC"/>
    <property type="match status" value="1"/>
</dbReference>
<evidence type="ECO:0000313" key="1">
    <source>
        <dbReference type="EMBL" id="ABE53935.1"/>
    </source>
</evidence>
<keyword evidence="2" id="KW-1185">Reference proteome</keyword>
<accession>Q12RJ1</accession>
<name>Q12RJ1_SHEDO</name>
<proteinExistence type="predicted"/>
<evidence type="ECO:0000313" key="2">
    <source>
        <dbReference type="Proteomes" id="UP000001982"/>
    </source>
</evidence>
<dbReference type="eggNOG" id="ENOG5033A7N">
    <property type="taxonomic scope" value="Bacteria"/>
</dbReference>
<evidence type="ECO:0008006" key="3">
    <source>
        <dbReference type="Google" id="ProtNLM"/>
    </source>
</evidence>
<dbReference type="KEGG" id="sdn:Sden_0645"/>
<dbReference type="EMBL" id="CP000302">
    <property type="protein sequence ID" value="ABE53935.1"/>
    <property type="molecule type" value="Genomic_DNA"/>
</dbReference>
<protein>
    <recommendedName>
        <fullName evidence="3">Cysteine-rich CWC</fullName>
    </recommendedName>
</protein>
<gene>
    <name evidence="1" type="ordered locus">Sden_0645</name>
</gene>
<organism evidence="1 2">
    <name type="scientific">Shewanella denitrificans (strain OS217 / ATCC BAA-1090 / DSM 15013)</name>
    <dbReference type="NCBI Taxonomy" id="318161"/>
    <lineage>
        <taxon>Bacteria</taxon>
        <taxon>Pseudomonadati</taxon>
        <taxon>Pseudomonadota</taxon>
        <taxon>Gammaproteobacteria</taxon>
        <taxon>Alteromonadales</taxon>
        <taxon>Shewanellaceae</taxon>
        <taxon>Shewanella</taxon>
    </lineage>
</organism>
<dbReference type="STRING" id="318161.Sden_0645"/>
<dbReference type="AlphaFoldDB" id="Q12RJ1"/>